<comment type="caution">
    <text evidence="3">The sequence shown here is derived from an EMBL/GenBank/DDBJ whole genome shotgun (WGS) entry which is preliminary data.</text>
</comment>
<feature type="signal peptide" evidence="2">
    <location>
        <begin position="1"/>
        <end position="28"/>
    </location>
</feature>
<evidence type="ECO:0000313" key="3">
    <source>
        <dbReference type="EMBL" id="HJE23734.1"/>
    </source>
</evidence>
<proteinExistence type="predicted"/>
<sequence>MVRKPTLAVLGALVLAGAVLGSSSAAMADPPWARGERGLRHGGPPPWAPAHGYRRHREFGGYGRRDVRIYEGRRYGGSRYSDRY</sequence>
<evidence type="ECO:0000313" key="4">
    <source>
        <dbReference type="Proteomes" id="UP000742631"/>
    </source>
</evidence>
<dbReference type="EMBL" id="DYYG01000028">
    <property type="protein sequence ID" value="HJE23734.1"/>
    <property type="molecule type" value="Genomic_DNA"/>
</dbReference>
<accession>A0A921E1S4</accession>
<keyword evidence="2" id="KW-0732">Signal</keyword>
<dbReference type="AlphaFoldDB" id="A0A921E1S4"/>
<reference evidence="3" key="2">
    <citation type="submission" date="2021-09" db="EMBL/GenBank/DDBJ databases">
        <authorList>
            <person name="Gilroy R."/>
        </authorList>
    </citation>
    <scope>NUCLEOTIDE SEQUENCE</scope>
    <source>
        <strain evidence="3">316</strain>
    </source>
</reference>
<organism evidence="3 4">
    <name type="scientific">Methylorubrum populi</name>
    <dbReference type="NCBI Taxonomy" id="223967"/>
    <lineage>
        <taxon>Bacteria</taxon>
        <taxon>Pseudomonadati</taxon>
        <taxon>Pseudomonadota</taxon>
        <taxon>Alphaproteobacteria</taxon>
        <taxon>Hyphomicrobiales</taxon>
        <taxon>Methylobacteriaceae</taxon>
        <taxon>Methylorubrum</taxon>
    </lineage>
</organism>
<feature type="chain" id="PRO_5037069812" evidence="2">
    <location>
        <begin position="29"/>
        <end position="84"/>
    </location>
</feature>
<feature type="region of interest" description="Disordered" evidence="1">
    <location>
        <begin position="31"/>
        <end position="50"/>
    </location>
</feature>
<protein>
    <submittedName>
        <fullName evidence="3">Uncharacterized protein</fullName>
    </submittedName>
</protein>
<reference evidence="3" key="1">
    <citation type="journal article" date="2021" name="PeerJ">
        <title>Extensive microbial diversity within the chicken gut microbiome revealed by metagenomics and culture.</title>
        <authorList>
            <person name="Gilroy R."/>
            <person name="Ravi A."/>
            <person name="Getino M."/>
            <person name="Pursley I."/>
            <person name="Horton D.L."/>
            <person name="Alikhan N.F."/>
            <person name="Baker D."/>
            <person name="Gharbi K."/>
            <person name="Hall N."/>
            <person name="Watson M."/>
            <person name="Adriaenssens E.M."/>
            <person name="Foster-Nyarko E."/>
            <person name="Jarju S."/>
            <person name="Secka A."/>
            <person name="Antonio M."/>
            <person name="Oren A."/>
            <person name="Chaudhuri R.R."/>
            <person name="La Ragione R."/>
            <person name="Hildebrand F."/>
            <person name="Pallen M.J."/>
        </authorList>
    </citation>
    <scope>NUCLEOTIDE SEQUENCE</scope>
    <source>
        <strain evidence="3">316</strain>
    </source>
</reference>
<gene>
    <name evidence="3" type="ORF">K8W01_08760</name>
</gene>
<evidence type="ECO:0000256" key="1">
    <source>
        <dbReference type="SAM" id="MobiDB-lite"/>
    </source>
</evidence>
<evidence type="ECO:0000256" key="2">
    <source>
        <dbReference type="SAM" id="SignalP"/>
    </source>
</evidence>
<name>A0A921E1S4_9HYPH</name>
<dbReference type="Proteomes" id="UP000742631">
    <property type="component" value="Unassembled WGS sequence"/>
</dbReference>